<dbReference type="SUPFAM" id="SSF54001">
    <property type="entry name" value="Cysteine proteinases"/>
    <property type="match status" value="1"/>
</dbReference>
<dbReference type="PANTHER" id="PTHR46333">
    <property type="entry name" value="CYTOKINESIS PROTEIN 3"/>
    <property type="match status" value="1"/>
</dbReference>
<dbReference type="Proteomes" id="UP000738325">
    <property type="component" value="Unassembled WGS sequence"/>
</dbReference>
<feature type="region of interest" description="Disordered" evidence="3">
    <location>
        <begin position="441"/>
        <end position="508"/>
    </location>
</feature>
<feature type="compositionally biased region" description="Gly residues" evidence="3">
    <location>
        <begin position="1429"/>
        <end position="1439"/>
    </location>
</feature>
<feature type="region of interest" description="Disordered" evidence="3">
    <location>
        <begin position="282"/>
        <end position="302"/>
    </location>
</feature>
<dbReference type="EMBL" id="JAAAIP010000125">
    <property type="protein sequence ID" value="KAG0325094.1"/>
    <property type="molecule type" value="Genomic_DNA"/>
</dbReference>
<keyword evidence="6" id="KW-1185">Reference proteome</keyword>
<reference evidence="5" key="1">
    <citation type="journal article" date="2020" name="Fungal Divers.">
        <title>Resolving the Mortierellaceae phylogeny through synthesis of multi-gene phylogenetics and phylogenomics.</title>
        <authorList>
            <person name="Vandepol N."/>
            <person name="Liber J."/>
            <person name="Desiro A."/>
            <person name="Na H."/>
            <person name="Kennedy M."/>
            <person name="Barry K."/>
            <person name="Grigoriev I.V."/>
            <person name="Miller A.N."/>
            <person name="O'Donnell K."/>
            <person name="Stajich J.E."/>
            <person name="Bonito G."/>
        </authorList>
    </citation>
    <scope>NUCLEOTIDE SEQUENCE</scope>
    <source>
        <strain evidence="5">REB-010B</strain>
    </source>
</reference>
<dbReference type="CDD" id="cd00174">
    <property type="entry name" value="SH3"/>
    <property type="match status" value="1"/>
</dbReference>
<dbReference type="Pfam" id="PF00018">
    <property type="entry name" value="SH3_1"/>
    <property type="match status" value="1"/>
</dbReference>
<sequence length="1512" mass="161520">MVDILPTICTVRAMYAFMAREEGDLSLNKGDLIKVHDNEGGWWTGTLVPDGILGVFPSNFVEILGTSEEIVDSLPPISRPQSRQQNHSHSRRGSVDSSKFAKRKPVNTQLAINTPLFSQAESENASSTSLNTPSRKNPQAVIGDSGLCTNIPGAFPLSPTSPQSEYGDSATAEITNESVYNSRYAAEQQQQQQQHRHHQRRNSISSALLRPSGPAPSTLSPAQAIVPKHIANRSSMPNLAAGDGMMKQAQHLQGQDEESLHEYLSNNATGAALFHHNTPYHEPNGAPGSRSASYLPPGGTSSGNHAARYEGFYSPYKHEVLMHMDRNYSGEVQQPGIMPRSNMDDGHSQPFGAESYGAHSTLLHSQSMTVPSAYGHGYRDSQNLAVEGQFQQYAHQQQPGHRHSIANLGAMSVGGQQFRQQDATGSAQKTELWLENLAKQNRSQGALDQPKSSSLSYRGTYGHGRSRSQANLRPEADSIFDSHHDSQQSQQQNVRGHMGRNGLGPRVPSIIIQPKKRPHSVHATNGVDVLSLTDSSPTLSGTPTSTTTSTSRGSENSPTSPGSAESRGTPTTAGTSMSAASAFDARDFTMRKSDTARMPISAPMTNASFTARKFSVGASGMLVPTSDSDSIVGFNKNSLFADVAATLPRLDDRQRDQMSTSETAAMYKPQKPKTTLFRVVQQIINPKKVAEKDAIRNKKEHFAWIEMQKSLQRVSSPEPGLEEPYFPSPVVAAANHCTSNDGDNSEHEQDRDPLEILKCCQVMRDVMSTGGPGTVLDFGPNAFVQVDKVARNVNQRGPQMTPQLLSQKYLTRPYSKSLLFKLRVLFVWVSENIRLEGGPTRDVSGGRYKLGPAGDQMAAAGMTNGILSGSGSPGGSPTLRSGTIAPTANIFMAGIEEQECNFLQEDMPELAQDVLASRTCKTGEGFANLFAEMALAAGIEKVGVVKGYIKGPMDVFSKEVPAPNHAWNVIQIDGTYRFIDCCLASPLHPAHYPSRPQVASSFYFLTSPADMILTHFPVFLTYQYLTPAIPPQIFLQLPFVRPAFFDFGLSLPDFKNRTKLDVSDGEPVEIVVRIDGASGGSSSSTTGVLGGTAGAGHIPGVLGGDCLGRRCGEGIEVRAEVEVMTAEGKPSPLGPGSSSISVSSNATSGAAAGSRPHQSHYCTGIRIVKIKAVLPSEAVVGPGGIRKGVIHVYAGRKVEQASNDAMPYALALTLPIRHAGEMPKTPFSFVLPHFSPYEFYVKAPQAEILYYPHTYKFSILSLAAQAQATAVSANAAMSMSESNSDGFLLGGGSGTSSSATSVGSANVTTAGASPSLSPPRHLRSLTGGSTSMNPMLRSQMSGTPAFRGTHASSGSAQSLAGPYHPSHLSYPGGGAPSGMGIGSLRGGAKNYPYQHMQNQFQESSISMASTSSLSMHGSVASTPTTTATVGGGGGMGVGSGRVSVPRPERLVLRTQTNRTYKLVYDPVRQCHEAQVEIKERGIWECVRMDDGGKSRVGREGAGGVVIASWKCV</sequence>
<comment type="caution">
    <text evidence="5">The sequence shown here is derived from an EMBL/GenBank/DDBJ whole genome shotgun (WGS) entry which is preliminary data.</text>
</comment>
<feature type="domain" description="SH3" evidence="4">
    <location>
        <begin position="6"/>
        <end position="66"/>
    </location>
</feature>
<evidence type="ECO:0000256" key="3">
    <source>
        <dbReference type="SAM" id="MobiDB-lite"/>
    </source>
</evidence>
<dbReference type="OrthoDB" id="6129702at2759"/>
<accession>A0A9P6RQ05</accession>
<feature type="region of interest" description="Disordered" evidence="3">
    <location>
        <begin position="72"/>
        <end position="147"/>
    </location>
</feature>
<feature type="compositionally biased region" description="Polar residues" evidence="3">
    <location>
        <begin position="1326"/>
        <end position="1342"/>
    </location>
</feature>
<feature type="region of interest" description="Disordered" evidence="3">
    <location>
        <begin position="1298"/>
        <end position="1371"/>
    </location>
</feature>
<feature type="region of interest" description="Disordered" evidence="3">
    <location>
        <begin position="235"/>
        <end position="259"/>
    </location>
</feature>
<dbReference type="GO" id="GO:0110085">
    <property type="term" value="C:mitotic actomyosin contractile ring"/>
    <property type="evidence" value="ECO:0007669"/>
    <property type="project" value="TreeGrafter"/>
</dbReference>
<feature type="compositionally biased region" description="Low complexity" evidence="3">
    <location>
        <begin position="531"/>
        <end position="554"/>
    </location>
</feature>
<feature type="region of interest" description="Disordered" evidence="3">
    <location>
        <begin position="1416"/>
        <end position="1443"/>
    </location>
</feature>
<dbReference type="InterPro" id="IPR038765">
    <property type="entry name" value="Papain-like_cys_pep_sf"/>
</dbReference>
<feature type="compositionally biased region" description="Low complexity" evidence="3">
    <location>
        <begin position="1128"/>
        <end position="1154"/>
    </location>
</feature>
<organism evidence="5 6">
    <name type="scientific">Dissophora globulifera</name>
    <dbReference type="NCBI Taxonomy" id="979702"/>
    <lineage>
        <taxon>Eukaryota</taxon>
        <taxon>Fungi</taxon>
        <taxon>Fungi incertae sedis</taxon>
        <taxon>Mucoromycota</taxon>
        <taxon>Mortierellomycotina</taxon>
        <taxon>Mortierellomycetes</taxon>
        <taxon>Mortierellales</taxon>
        <taxon>Mortierellaceae</taxon>
        <taxon>Dissophora</taxon>
    </lineage>
</organism>
<evidence type="ECO:0000313" key="6">
    <source>
        <dbReference type="Proteomes" id="UP000738325"/>
    </source>
</evidence>
<dbReference type="SMART" id="SM00326">
    <property type="entry name" value="SH3"/>
    <property type="match status" value="1"/>
</dbReference>
<evidence type="ECO:0000313" key="5">
    <source>
        <dbReference type="EMBL" id="KAG0325094.1"/>
    </source>
</evidence>
<feature type="region of interest" description="Disordered" evidence="3">
    <location>
        <begin position="1126"/>
        <end position="1157"/>
    </location>
</feature>
<feature type="compositionally biased region" description="Basic and acidic residues" evidence="3">
    <location>
        <begin position="474"/>
        <end position="486"/>
    </location>
</feature>
<keyword evidence="1 2" id="KW-0728">SH3 domain</keyword>
<dbReference type="SUPFAM" id="SSF50044">
    <property type="entry name" value="SH3-domain"/>
    <property type="match status" value="1"/>
</dbReference>
<feature type="compositionally biased region" description="Polar residues" evidence="3">
    <location>
        <begin position="106"/>
        <end position="137"/>
    </location>
</feature>
<proteinExistence type="predicted"/>
<evidence type="ECO:0000256" key="1">
    <source>
        <dbReference type="ARBA" id="ARBA00022443"/>
    </source>
</evidence>
<dbReference type="InterPro" id="IPR036028">
    <property type="entry name" value="SH3-like_dom_sf"/>
</dbReference>
<evidence type="ECO:0000256" key="2">
    <source>
        <dbReference type="PROSITE-ProRule" id="PRU00192"/>
    </source>
</evidence>
<protein>
    <submittedName>
        <fullName evidence="5">Cytokinesis protein 3</fullName>
    </submittedName>
</protein>
<name>A0A9P6RQ05_9FUNG</name>
<dbReference type="InterPro" id="IPR052557">
    <property type="entry name" value="CAP/Cytokinesis_protein"/>
</dbReference>
<gene>
    <name evidence="5" type="primary">CYK3</name>
    <name evidence="5" type="ORF">BGZ99_001060</name>
</gene>
<feature type="region of interest" description="Disordered" evidence="3">
    <location>
        <begin position="531"/>
        <end position="580"/>
    </location>
</feature>
<dbReference type="GO" id="GO:0140278">
    <property type="term" value="P:mitotic division septum assembly"/>
    <property type="evidence" value="ECO:0007669"/>
    <property type="project" value="TreeGrafter"/>
</dbReference>
<dbReference type="Gene3D" id="2.30.30.40">
    <property type="entry name" value="SH3 Domains"/>
    <property type="match status" value="1"/>
</dbReference>
<feature type="compositionally biased region" description="Low complexity" evidence="3">
    <location>
        <begin position="569"/>
        <end position="580"/>
    </location>
</feature>
<dbReference type="PROSITE" id="PS50002">
    <property type="entry name" value="SH3"/>
    <property type="match status" value="1"/>
</dbReference>
<feature type="compositionally biased region" description="Low complexity" evidence="3">
    <location>
        <begin position="1416"/>
        <end position="1428"/>
    </location>
</feature>
<feature type="region of interest" description="Disordered" evidence="3">
    <location>
        <begin position="184"/>
        <end position="220"/>
    </location>
</feature>
<evidence type="ECO:0000259" key="4">
    <source>
        <dbReference type="PROSITE" id="PS50002"/>
    </source>
</evidence>
<feature type="compositionally biased region" description="Low complexity" evidence="3">
    <location>
        <begin position="1298"/>
        <end position="1319"/>
    </location>
</feature>
<feature type="compositionally biased region" description="Polar residues" evidence="3">
    <location>
        <begin position="555"/>
        <end position="568"/>
    </location>
</feature>
<dbReference type="InterPro" id="IPR001452">
    <property type="entry name" value="SH3_domain"/>
</dbReference>
<feature type="compositionally biased region" description="Polar residues" evidence="3">
    <location>
        <begin position="441"/>
        <end position="457"/>
    </location>
</feature>
<dbReference type="PANTHER" id="PTHR46333:SF2">
    <property type="entry name" value="CYTOKINESIS PROTEIN 3"/>
    <property type="match status" value="1"/>
</dbReference>